<organism evidence="1">
    <name type="scientific">Waddlia chondrophila 2032/99</name>
    <dbReference type="NCBI Taxonomy" id="765953"/>
    <lineage>
        <taxon>Bacteria</taxon>
        <taxon>Pseudomonadati</taxon>
        <taxon>Chlamydiota</taxon>
        <taxon>Chlamydiia</taxon>
        <taxon>Parachlamydiales</taxon>
        <taxon>Waddliaceae</taxon>
        <taxon>Waddlia</taxon>
    </lineage>
</organism>
<reference evidence="1" key="1">
    <citation type="submission" date="2011-05" db="EMBL/GenBank/DDBJ databases">
        <title>Unity in variety -- the pan-genome of the Chlamydiae.</title>
        <authorList>
            <person name="Collingro A."/>
            <person name="Tischler P."/>
            <person name="Weinmaier T."/>
            <person name="Penz T."/>
            <person name="Heinz E."/>
            <person name="Brunham R.C."/>
            <person name="Read T.D."/>
            <person name="Bavoil P.M."/>
            <person name="Sachse K."/>
            <person name="Kahane S."/>
            <person name="Friedman M.G."/>
            <person name="Rattei T."/>
            <person name="Myers G.S.A."/>
            <person name="Horn M."/>
        </authorList>
    </citation>
    <scope>NUCLEOTIDE SEQUENCE</scope>
    <source>
        <strain evidence="1">2032/99</strain>
    </source>
</reference>
<gene>
    <name evidence="1" type="ORF">WCH_CL15080</name>
</gene>
<accession>F8LC20</accession>
<proteinExistence type="predicted"/>
<dbReference type="EMBL" id="FR872646">
    <property type="protein sequence ID" value="CCB91034.1"/>
    <property type="molecule type" value="Genomic_DNA"/>
</dbReference>
<protein>
    <submittedName>
        <fullName evidence="1">Uncharacterized protein</fullName>
    </submittedName>
</protein>
<evidence type="ECO:0000313" key="1">
    <source>
        <dbReference type="EMBL" id="CCB91034.1"/>
    </source>
</evidence>
<sequence>MTNIFYKLKKYLAIGYTGHASKLNFQMRRCLEFESGEAGVETTQPE</sequence>
<dbReference type="AlphaFoldDB" id="F8LC20"/>
<name>F8LC20_9BACT</name>